<protein>
    <submittedName>
        <fullName evidence="1">Uncharacterized protein</fullName>
    </submittedName>
</protein>
<organism evidence="1 2">
    <name type="scientific">Aphanomyces astaci</name>
    <name type="common">Crayfish plague agent</name>
    <dbReference type="NCBI Taxonomy" id="112090"/>
    <lineage>
        <taxon>Eukaryota</taxon>
        <taxon>Sar</taxon>
        <taxon>Stramenopiles</taxon>
        <taxon>Oomycota</taxon>
        <taxon>Saprolegniomycetes</taxon>
        <taxon>Saprolegniales</taxon>
        <taxon>Verrucalvaceae</taxon>
        <taxon>Aphanomyces</taxon>
    </lineage>
</organism>
<proteinExistence type="predicted"/>
<accession>A0A397D5V2</accession>
<dbReference type="Proteomes" id="UP000266643">
    <property type="component" value="Unassembled WGS sequence"/>
</dbReference>
<comment type="caution">
    <text evidence="1">The sequence shown here is derived from an EMBL/GenBank/DDBJ whole genome shotgun (WGS) entry which is preliminary data.</text>
</comment>
<sequence>MDKTTALGLPPLPGVDSERDAKAVIRRMRMQGCQPDSSTLDVQSFNQLIVAAKDDVVADDAAAKDELTYYRNLLDKVALFHDGIRKISIAFRTSRDDLLPLVPQHCPQFT</sequence>
<evidence type="ECO:0000313" key="2">
    <source>
        <dbReference type="Proteomes" id="UP000266643"/>
    </source>
</evidence>
<gene>
    <name evidence="1" type="ORF">DYB30_003358</name>
</gene>
<name>A0A397D5V2_APHAT</name>
<evidence type="ECO:0000313" key="1">
    <source>
        <dbReference type="EMBL" id="RHY55725.1"/>
    </source>
</evidence>
<reference evidence="1 2" key="1">
    <citation type="submission" date="2018-08" db="EMBL/GenBank/DDBJ databases">
        <title>Aphanomyces genome sequencing and annotation.</title>
        <authorList>
            <person name="Minardi D."/>
            <person name="Oidtmann B."/>
            <person name="Van Der Giezen M."/>
            <person name="Studholme D.J."/>
        </authorList>
    </citation>
    <scope>NUCLEOTIDE SEQUENCE [LARGE SCALE GENOMIC DNA]</scope>
    <source>
        <strain evidence="1 2">D2</strain>
    </source>
</reference>
<dbReference type="AlphaFoldDB" id="A0A397D5V2"/>
<dbReference type="EMBL" id="QUTD01006378">
    <property type="protein sequence ID" value="RHY55725.1"/>
    <property type="molecule type" value="Genomic_DNA"/>
</dbReference>
<dbReference type="VEuPathDB" id="FungiDB:H257_06505"/>